<sequence length="195" mass="22495">MNNKNDGQMKGQIIAELNKVKREGMQDLIEWLTGSDFFIAPCSGRYHNAFDGGLAEHSWNVLKLLREKNHRYALNLSAETIIICALLHDLCKVNFYVKHVRLSYFNNEPEYYYKIEEKALPCGHGEKSALLIQKFMKLSDQEIVMIRWHMGKYGDDFNMYHGPAFYKALELYPAALALHTADFEAATFLETHGVK</sequence>
<gene>
    <name evidence="2" type="ORF">LCGC14_1816150</name>
</gene>
<dbReference type="AlphaFoldDB" id="A0A0F9H8H0"/>
<dbReference type="EMBL" id="LAZR01017716">
    <property type="protein sequence ID" value="KKL99271.1"/>
    <property type="molecule type" value="Genomic_DNA"/>
</dbReference>
<dbReference type="CDD" id="cd00077">
    <property type="entry name" value="HDc"/>
    <property type="match status" value="1"/>
</dbReference>
<dbReference type="SMART" id="SM00471">
    <property type="entry name" value="HDc"/>
    <property type="match status" value="1"/>
</dbReference>
<reference evidence="2" key="1">
    <citation type="journal article" date="2015" name="Nature">
        <title>Complex archaea that bridge the gap between prokaryotes and eukaryotes.</title>
        <authorList>
            <person name="Spang A."/>
            <person name="Saw J.H."/>
            <person name="Jorgensen S.L."/>
            <person name="Zaremba-Niedzwiedzka K."/>
            <person name="Martijn J."/>
            <person name="Lind A.E."/>
            <person name="van Eijk R."/>
            <person name="Schleper C."/>
            <person name="Guy L."/>
            <person name="Ettema T.J."/>
        </authorList>
    </citation>
    <scope>NUCLEOTIDE SEQUENCE</scope>
</reference>
<feature type="domain" description="HD/PDEase" evidence="1">
    <location>
        <begin position="50"/>
        <end position="154"/>
    </location>
</feature>
<evidence type="ECO:0000313" key="2">
    <source>
        <dbReference type="EMBL" id="KKL99271.1"/>
    </source>
</evidence>
<name>A0A0F9H8H0_9ZZZZ</name>
<dbReference type="InterPro" id="IPR003607">
    <property type="entry name" value="HD/PDEase_dom"/>
</dbReference>
<evidence type="ECO:0000259" key="1">
    <source>
        <dbReference type="SMART" id="SM00471"/>
    </source>
</evidence>
<dbReference type="InterPro" id="IPR006674">
    <property type="entry name" value="HD_domain"/>
</dbReference>
<accession>A0A0F9H8H0</accession>
<organism evidence="2">
    <name type="scientific">marine sediment metagenome</name>
    <dbReference type="NCBI Taxonomy" id="412755"/>
    <lineage>
        <taxon>unclassified sequences</taxon>
        <taxon>metagenomes</taxon>
        <taxon>ecological metagenomes</taxon>
    </lineage>
</organism>
<dbReference type="Gene3D" id="1.10.3210.10">
    <property type="entry name" value="Hypothetical protein af1432"/>
    <property type="match status" value="1"/>
</dbReference>
<dbReference type="SUPFAM" id="SSF109604">
    <property type="entry name" value="HD-domain/PDEase-like"/>
    <property type="match status" value="1"/>
</dbReference>
<proteinExistence type="predicted"/>
<dbReference type="Pfam" id="PF01966">
    <property type="entry name" value="HD"/>
    <property type="match status" value="1"/>
</dbReference>
<protein>
    <recommendedName>
        <fullName evidence="1">HD/PDEase domain-containing protein</fullName>
    </recommendedName>
</protein>
<comment type="caution">
    <text evidence="2">The sequence shown here is derived from an EMBL/GenBank/DDBJ whole genome shotgun (WGS) entry which is preliminary data.</text>
</comment>